<dbReference type="GO" id="GO:0001682">
    <property type="term" value="P:tRNA 5'-leader removal"/>
    <property type="evidence" value="ECO:0007669"/>
    <property type="project" value="UniProtKB-UniRule"/>
</dbReference>
<protein>
    <recommendedName>
        <fullName evidence="7">Ribonuclease P protein component</fullName>
        <shortName evidence="7">RNase P protein</shortName>
        <shortName evidence="7">RNaseP protein</shortName>
        <ecNumber evidence="7">3.1.26.5</ecNumber>
    </recommendedName>
    <alternativeName>
        <fullName evidence="7">Protein C5</fullName>
    </alternativeName>
</protein>
<dbReference type="NCBIfam" id="NF002507">
    <property type="entry name" value="PRK01903.1-1"/>
    <property type="match status" value="1"/>
</dbReference>
<gene>
    <name evidence="7" type="primary">rnpA</name>
    <name evidence="8" type="ORF">EKD02_05325</name>
</gene>
<dbReference type="AlphaFoldDB" id="A0A3S0NA59"/>
<comment type="subunit">
    <text evidence="7">Consists of a catalytic RNA component (M1 or rnpB) and a protein subunit.</text>
</comment>
<comment type="caution">
    <text evidence="8">The sequence shown here is derived from an EMBL/GenBank/DDBJ whole genome shotgun (WGS) entry which is preliminary data.</text>
</comment>
<evidence type="ECO:0000256" key="6">
    <source>
        <dbReference type="ARBA" id="ARBA00022884"/>
    </source>
</evidence>
<dbReference type="OMA" id="MENSCRN"/>
<keyword evidence="2 7" id="KW-0819">tRNA processing</keyword>
<dbReference type="InterPro" id="IPR020539">
    <property type="entry name" value="RNase_P_CS"/>
</dbReference>
<evidence type="ECO:0000256" key="5">
    <source>
        <dbReference type="ARBA" id="ARBA00022801"/>
    </source>
</evidence>
<keyword evidence="5 7" id="KW-0378">Hydrolase</keyword>
<organism evidence="8 9">
    <name type="scientific">Chlorobium phaeovibrioides</name>
    <dbReference type="NCBI Taxonomy" id="1094"/>
    <lineage>
        <taxon>Bacteria</taxon>
        <taxon>Pseudomonadati</taxon>
        <taxon>Chlorobiota</taxon>
        <taxon>Chlorobiia</taxon>
        <taxon>Chlorobiales</taxon>
        <taxon>Chlorobiaceae</taxon>
        <taxon>Chlorobium/Pelodictyon group</taxon>
        <taxon>Chlorobium</taxon>
    </lineage>
</organism>
<comment type="function">
    <text evidence="1 7">RNaseP catalyzes the removal of the 5'-leader sequence from pre-tRNA to produce the mature 5'-terminus. It can also cleave other RNA substrates such as 4.5S RNA. The protein component plays an auxiliary but essential role in vivo by binding to the 5'-leader sequence and broadening the substrate specificity of the ribozyme.</text>
</comment>
<dbReference type="Gene3D" id="3.30.230.10">
    <property type="match status" value="1"/>
</dbReference>
<dbReference type="HAMAP" id="MF_00227">
    <property type="entry name" value="RNase_P"/>
    <property type="match status" value="1"/>
</dbReference>
<keyword evidence="4 7" id="KW-0255">Endonuclease</keyword>
<proteinExistence type="inferred from homology"/>
<evidence type="ECO:0000256" key="3">
    <source>
        <dbReference type="ARBA" id="ARBA00022722"/>
    </source>
</evidence>
<evidence type="ECO:0000313" key="9">
    <source>
        <dbReference type="Proteomes" id="UP000279908"/>
    </source>
</evidence>
<dbReference type="SUPFAM" id="SSF54211">
    <property type="entry name" value="Ribosomal protein S5 domain 2-like"/>
    <property type="match status" value="1"/>
</dbReference>
<keyword evidence="6 7" id="KW-0694">RNA-binding</keyword>
<reference evidence="8 9" key="1">
    <citation type="submission" date="2018-12" db="EMBL/GenBank/DDBJ databases">
        <authorList>
            <person name="Lunina O.N."/>
            <person name="Grouzdev D.S."/>
            <person name="Gorlenko V.M."/>
            <person name="Savvichev A.S."/>
        </authorList>
    </citation>
    <scope>NUCLEOTIDE SEQUENCE [LARGE SCALE GENOMIC DNA]</scope>
    <source>
        <strain evidence="8 9">BrKhr-17</strain>
    </source>
</reference>
<dbReference type="InterPro" id="IPR000100">
    <property type="entry name" value="RNase_P"/>
</dbReference>
<evidence type="ECO:0000256" key="4">
    <source>
        <dbReference type="ARBA" id="ARBA00022759"/>
    </source>
</evidence>
<dbReference type="RefSeq" id="WP_011891003.1">
    <property type="nucleotide sequence ID" value="NZ_CP041698.1"/>
</dbReference>
<name>A0A3S0NA59_CHLPH</name>
<dbReference type="Pfam" id="PF00825">
    <property type="entry name" value="Ribonuclease_P"/>
    <property type="match status" value="1"/>
</dbReference>
<evidence type="ECO:0000313" key="8">
    <source>
        <dbReference type="EMBL" id="RTY38120.1"/>
    </source>
</evidence>
<sequence>MRCRCNKQTLFPVLSDRHSHRLPRHEILRKKGLISLLFTGGKSLKGNFLRLVYLSHDAVRGGFASPPSVMFAVSKKTLPAAVMRNRVKRLMREAYRLEKPMLLSRLEDTGDRKAGEALSIVFLYTRRGSHIPSLPDFRREMNSALREMLLKAVSDRERE</sequence>
<dbReference type="InterPro" id="IPR020568">
    <property type="entry name" value="Ribosomal_Su5_D2-typ_SF"/>
</dbReference>
<dbReference type="PROSITE" id="PS00648">
    <property type="entry name" value="RIBONUCLEASE_P"/>
    <property type="match status" value="1"/>
</dbReference>
<dbReference type="GO" id="GO:0004526">
    <property type="term" value="F:ribonuclease P activity"/>
    <property type="evidence" value="ECO:0007669"/>
    <property type="project" value="UniProtKB-UniRule"/>
</dbReference>
<dbReference type="EMBL" id="RXYK01000006">
    <property type="protein sequence ID" value="RTY38120.1"/>
    <property type="molecule type" value="Genomic_DNA"/>
</dbReference>
<dbReference type="Proteomes" id="UP000279908">
    <property type="component" value="Unassembled WGS sequence"/>
</dbReference>
<accession>A0A3S0NA59</accession>
<comment type="similarity">
    <text evidence="7">Belongs to the RnpA family.</text>
</comment>
<evidence type="ECO:0000256" key="2">
    <source>
        <dbReference type="ARBA" id="ARBA00022694"/>
    </source>
</evidence>
<evidence type="ECO:0000256" key="7">
    <source>
        <dbReference type="HAMAP-Rule" id="MF_00227"/>
    </source>
</evidence>
<keyword evidence="3 7" id="KW-0540">Nuclease</keyword>
<dbReference type="InterPro" id="IPR014721">
    <property type="entry name" value="Ribsml_uS5_D2-typ_fold_subgr"/>
</dbReference>
<dbReference type="GO" id="GO:0000049">
    <property type="term" value="F:tRNA binding"/>
    <property type="evidence" value="ECO:0007669"/>
    <property type="project" value="UniProtKB-UniRule"/>
</dbReference>
<comment type="catalytic activity">
    <reaction evidence="7">
        <text>Endonucleolytic cleavage of RNA, removing 5'-extranucleotides from tRNA precursor.</text>
        <dbReference type="EC" id="3.1.26.5"/>
    </reaction>
</comment>
<evidence type="ECO:0000256" key="1">
    <source>
        <dbReference type="ARBA" id="ARBA00002663"/>
    </source>
</evidence>
<dbReference type="EC" id="3.1.26.5" evidence="7"/>